<dbReference type="PRINTS" id="PR01438">
    <property type="entry name" value="UNVRSLSTRESS"/>
</dbReference>
<evidence type="ECO:0000313" key="3">
    <source>
        <dbReference type="EMBL" id="SOD54891.1"/>
    </source>
</evidence>
<dbReference type="InterPro" id="IPR006015">
    <property type="entry name" value="Universal_stress_UspA"/>
</dbReference>
<dbReference type="Pfam" id="PF00582">
    <property type="entry name" value="Usp"/>
    <property type="match status" value="1"/>
</dbReference>
<name>A0A286D8A0_9GAMM</name>
<organism evidence="3 4">
    <name type="scientific">Pseudoxanthomonas wuyuanensis</name>
    <dbReference type="NCBI Taxonomy" id="1073196"/>
    <lineage>
        <taxon>Bacteria</taxon>
        <taxon>Pseudomonadati</taxon>
        <taxon>Pseudomonadota</taxon>
        <taxon>Gammaproteobacteria</taxon>
        <taxon>Lysobacterales</taxon>
        <taxon>Lysobacteraceae</taxon>
        <taxon>Pseudoxanthomonas</taxon>
    </lineage>
</organism>
<dbReference type="RefSeq" id="WP_097122161.1">
    <property type="nucleotide sequence ID" value="NZ_OCND01000005.1"/>
</dbReference>
<comment type="similarity">
    <text evidence="1">Belongs to the universal stress protein A family.</text>
</comment>
<dbReference type="SUPFAM" id="SSF52402">
    <property type="entry name" value="Adenine nucleotide alpha hydrolases-like"/>
    <property type="match status" value="1"/>
</dbReference>
<reference evidence="3 4" key="1">
    <citation type="submission" date="2017-09" db="EMBL/GenBank/DDBJ databases">
        <authorList>
            <person name="Ehlers B."/>
            <person name="Leendertz F.H."/>
        </authorList>
    </citation>
    <scope>NUCLEOTIDE SEQUENCE [LARGE SCALE GENOMIC DNA]</scope>
    <source>
        <strain evidence="3 4">CGMCC 1.10978</strain>
    </source>
</reference>
<dbReference type="InterPro" id="IPR006016">
    <property type="entry name" value="UspA"/>
</dbReference>
<dbReference type="EMBL" id="OCND01000005">
    <property type="protein sequence ID" value="SOD54891.1"/>
    <property type="molecule type" value="Genomic_DNA"/>
</dbReference>
<evidence type="ECO:0000259" key="2">
    <source>
        <dbReference type="Pfam" id="PF00582"/>
    </source>
</evidence>
<dbReference type="PANTHER" id="PTHR46268">
    <property type="entry name" value="STRESS RESPONSE PROTEIN NHAX"/>
    <property type="match status" value="1"/>
</dbReference>
<sequence length="148" mass="15704">MYKRILIAVDGSELAARGLEQGLVLASQLQAEVAVVTVSEPQVTGYEGALGWGGAYNLLPEYQRAQQEAATRVLDAAREKAQAAGIAAEVVHVPDRYAADAIIETAEARGSDLIVMASHGRRGLGRLVLGSQTSEVLARSRIPVLVIR</sequence>
<evidence type="ECO:0000256" key="1">
    <source>
        <dbReference type="ARBA" id="ARBA00008791"/>
    </source>
</evidence>
<dbReference type="InterPro" id="IPR014729">
    <property type="entry name" value="Rossmann-like_a/b/a_fold"/>
</dbReference>
<evidence type="ECO:0000313" key="4">
    <source>
        <dbReference type="Proteomes" id="UP000219374"/>
    </source>
</evidence>
<proteinExistence type="inferred from homology"/>
<dbReference type="PANTHER" id="PTHR46268:SF15">
    <property type="entry name" value="UNIVERSAL STRESS PROTEIN HP_0031"/>
    <property type="match status" value="1"/>
</dbReference>
<protein>
    <submittedName>
        <fullName evidence="3">Nucleotide-binding universal stress protein, UspA family</fullName>
    </submittedName>
</protein>
<dbReference type="Gene3D" id="3.40.50.620">
    <property type="entry name" value="HUPs"/>
    <property type="match status" value="1"/>
</dbReference>
<gene>
    <name evidence="3" type="ORF">SAMN06296416_105164</name>
</gene>
<keyword evidence="4" id="KW-1185">Reference proteome</keyword>
<dbReference type="OrthoDB" id="9792500at2"/>
<dbReference type="Proteomes" id="UP000219374">
    <property type="component" value="Unassembled WGS sequence"/>
</dbReference>
<feature type="domain" description="UspA" evidence="2">
    <location>
        <begin position="1"/>
        <end position="148"/>
    </location>
</feature>
<dbReference type="CDD" id="cd00293">
    <property type="entry name" value="USP-like"/>
    <property type="match status" value="1"/>
</dbReference>
<accession>A0A286D8A0</accession>
<dbReference type="AlphaFoldDB" id="A0A286D8A0"/>